<feature type="non-terminal residue" evidence="2">
    <location>
        <position position="968"/>
    </location>
</feature>
<keyword evidence="3" id="KW-1185">Reference proteome</keyword>
<sequence length="968" mass="109040">MVAKNKSPSKKRKKRKAKTNINITTNVSDTISPSELEELNLSGDDCDYTLSEIEESGARRKRSKSRSPMSSSAGNSKVGSTTDQYGRCSSRRSSVSPKRSKSPLQSIPEPVQSTYYPLDTRISDRIKSRRFFLNNQPSLDPYHKLEDKITLQSQPRGVSPIGRRKSVDKTTSTIDQVPTIICNCNCNCEKPLSTIDEEAKKSEIPPKPTVSLKTVTNSKNNAKSGNKVQYYDHSNRFSKEYFEKTSMVKKIPDEDIQECCCSCPCADQKYLERAYKYDDEAEMRGKKAMNKLNVQRDYQEMMKQLPVLQKQERLATLSEDKQFFHMSDERFKEYQKNKQNVMDNVYERHFPKTITIPPKKHVIEEEPFKTINVAGGAPIKDNAQWDEDKTDENGFVLTKDCGNIIIETDANSTNKEDYLKYLLERLKVQKEMLLREAASLPENSNLNNIISELESLRTKSGDGEKTVAAEECICPLPDSTNGEDTKTDDRRPAKHKRARQVVVSTTSSSTSSTPTKKRKQKRYKIVLQNISTQTSPKTTLDNKENDDVCSLATCKEKRLARRQCSQKGVSPPKSEKNLKISRPTSPITMALEGKDLACSPIIVETSKKTTKLRSREEKLPGREGDSKKCKCNLTEQKDFKCKCHASGGGEDVCEILIKIKDNEKPEVRIKSPTKQTKSVQIKDISDKTESSDVQSALRPKTKTQATRVVKIDDKLMGKVRKNSWREQFSRNDMAGTSTSTSYFSPPDYTKSDFSRGPQAQSTGTRPSYYSSDMTSKSGQPRRKIDPRLLTYIKKLLTMSRNNIDDLGVSSVSDVSTPSASLMNDAKNNSLNQLRNIVKYFNINLDDLAYYLNYSDDTAGISTASSNGQNSGYDASKSNANIMNTTTSTSDNSKTQPSSESFPSPTEHVHHHFHPLTGEHFHITPVSQYADLADLCQKRISELAAMIEQVRMEKQQILTPVQSDKENST</sequence>
<dbReference type="Proteomes" id="UP000051574">
    <property type="component" value="Unassembled WGS sequence"/>
</dbReference>
<comment type="caution">
    <text evidence="2">The sequence shown here is derived from an EMBL/GenBank/DDBJ whole genome shotgun (WGS) entry which is preliminary data.</text>
</comment>
<feature type="region of interest" description="Disordered" evidence="1">
    <location>
        <begin position="667"/>
        <end position="701"/>
    </location>
</feature>
<evidence type="ECO:0000313" key="2">
    <source>
        <dbReference type="EMBL" id="KRT81706.1"/>
    </source>
</evidence>
<feature type="compositionally biased region" description="Low complexity" evidence="1">
    <location>
        <begin position="880"/>
        <end position="894"/>
    </location>
</feature>
<name>A0A0T6B2U9_9SCAR</name>
<proteinExistence type="predicted"/>
<dbReference type="OrthoDB" id="6359887at2759"/>
<accession>A0A0T6B2U9</accession>
<feature type="compositionally biased region" description="Acidic residues" evidence="1">
    <location>
        <begin position="44"/>
        <end position="55"/>
    </location>
</feature>
<organism evidence="2 3">
    <name type="scientific">Oryctes borbonicus</name>
    <dbReference type="NCBI Taxonomy" id="1629725"/>
    <lineage>
        <taxon>Eukaryota</taxon>
        <taxon>Metazoa</taxon>
        <taxon>Ecdysozoa</taxon>
        <taxon>Arthropoda</taxon>
        <taxon>Hexapoda</taxon>
        <taxon>Insecta</taxon>
        <taxon>Pterygota</taxon>
        <taxon>Neoptera</taxon>
        <taxon>Endopterygota</taxon>
        <taxon>Coleoptera</taxon>
        <taxon>Polyphaga</taxon>
        <taxon>Scarabaeiformia</taxon>
        <taxon>Scarabaeidae</taxon>
        <taxon>Dynastinae</taxon>
        <taxon>Oryctes</taxon>
    </lineage>
</organism>
<feature type="region of interest" description="Disordered" evidence="1">
    <location>
        <begin position="1"/>
        <end position="112"/>
    </location>
</feature>
<dbReference type="AlphaFoldDB" id="A0A0T6B2U9"/>
<evidence type="ECO:0000256" key="1">
    <source>
        <dbReference type="SAM" id="MobiDB-lite"/>
    </source>
</evidence>
<feature type="compositionally biased region" description="Polar residues" evidence="1">
    <location>
        <begin position="734"/>
        <end position="743"/>
    </location>
</feature>
<dbReference type="EMBL" id="LJIG01016070">
    <property type="protein sequence ID" value="KRT81706.1"/>
    <property type="molecule type" value="Genomic_DNA"/>
</dbReference>
<feature type="compositionally biased region" description="Low complexity" evidence="1">
    <location>
        <begin position="501"/>
        <end position="513"/>
    </location>
</feature>
<evidence type="ECO:0000313" key="3">
    <source>
        <dbReference type="Proteomes" id="UP000051574"/>
    </source>
</evidence>
<gene>
    <name evidence="2" type="ORF">AMK59_5668</name>
</gene>
<feature type="compositionally biased region" description="Polar residues" evidence="1">
    <location>
        <begin position="75"/>
        <end position="84"/>
    </location>
</feature>
<reference evidence="2 3" key="1">
    <citation type="submission" date="2015-09" db="EMBL/GenBank/DDBJ databases">
        <title>Draft genome of the scarab beetle Oryctes borbonicus.</title>
        <authorList>
            <person name="Meyer J.M."/>
            <person name="Markov G.V."/>
            <person name="Baskaran P."/>
            <person name="Herrmann M."/>
            <person name="Sommer R.J."/>
            <person name="Roedelsperger C."/>
        </authorList>
    </citation>
    <scope>NUCLEOTIDE SEQUENCE [LARGE SCALE GENOMIC DNA]</scope>
    <source>
        <strain evidence="2">OB123</strain>
        <tissue evidence="2">Whole animal</tissue>
    </source>
</reference>
<feature type="compositionally biased region" description="Polar residues" evidence="1">
    <location>
        <begin position="865"/>
        <end position="879"/>
    </location>
</feature>
<feature type="compositionally biased region" description="Basic residues" evidence="1">
    <location>
        <begin position="7"/>
        <end position="18"/>
    </location>
</feature>
<feature type="region of interest" description="Disordered" evidence="1">
    <location>
        <begin position="865"/>
        <end position="908"/>
    </location>
</feature>
<feature type="region of interest" description="Disordered" evidence="1">
    <location>
        <begin position="474"/>
        <end position="521"/>
    </location>
</feature>
<feature type="compositionally biased region" description="Polar residues" evidence="1">
    <location>
        <begin position="757"/>
        <end position="778"/>
    </location>
</feature>
<protein>
    <submittedName>
        <fullName evidence="2">Uncharacterized protein</fullName>
    </submittedName>
</protein>
<feature type="region of interest" description="Disordered" evidence="1">
    <location>
        <begin position="722"/>
        <end position="784"/>
    </location>
</feature>